<evidence type="ECO:0000313" key="1">
    <source>
        <dbReference type="EMBL" id="KAI4313840.1"/>
    </source>
</evidence>
<sequence length="364" mass="40629">MENNSSIALLVSYATKGGDGPHSYKQNSSIQRGIIEAARKLTQDSIAENFDPKTLSGSSPIPICIADLGCSAGPNTYFAVQHIIEAIEFQYQSHGLPVPEFQVFFNDQFPNDFNTLFGNFPLKRNYFAAGVPGSFYGRLFPKESICFFHSSSALHSISEVPKEITEKTSAAWNKGRIHYANAPKEVFGAYANQYQKDMEAFLHCRAQELVGNGLMVLQIPTIPDEILDPNVYAGKDFELLGSCLVDMAKVGLVTEEKVDSFNLPIFHSTAKDLKEIFEKNDDFIIEKMEAIGSPNLFPEDVHIMIKHWRAGLQGLIESHFGEGIVDELFDRFTKKVVESPEIVKETMQGLVVLFVLLKRKPHDA</sequence>
<protein>
    <submittedName>
        <fullName evidence="1">Uncharacterized protein</fullName>
    </submittedName>
</protein>
<accession>A0ACB9LR12</accession>
<comment type="caution">
    <text evidence="1">The sequence shown here is derived from an EMBL/GenBank/DDBJ whole genome shotgun (WGS) entry which is preliminary data.</text>
</comment>
<reference evidence="1 2" key="1">
    <citation type="journal article" date="2022" name="DNA Res.">
        <title>Chromosomal-level genome assembly of the orchid tree Bauhinia variegata (Leguminosae; Cercidoideae) supports the allotetraploid origin hypothesis of Bauhinia.</title>
        <authorList>
            <person name="Zhong Y."/>
            <person name="Chen Y."/>
            <person name="Zheng D."/>
            <person name="Pang J."/>
            <person name="Liu Y."/>
            <person name="Luo S."/>
            <person name="Meng S."/>
            <person name="Qian L."/>
            <person name="Wei D."/>
            <person name="Dai S."/>
            <person name="Zhou R."/>
        </authorList>
    </citation>
    <scope>NUCLEOTIDE SEQUENCE [LARGE SCALE GENOMIC DNA]</scope>
    <source>
        <strain evidence="1">BV-YZ2020</strain>
    </source>
</reference>
<name>A0ACB9LR12_BAUVA</name>
<gene>
    <name evidence="1" type="ORF">L6164_026788</name>
</gene>
<dbReference type="EMBL" id="CM039436">
    <property type="protein sequence ID" value="KAI4313840.1"/>
    <property type="molecule type" value="Genomic_DNA"/>
</dbReference>
<proteinExistence type="predicted"/>
<dbReference type="Proteomes" id="UP000828941">
    <property type="component" value="Chromosome 11"/>
</dbReference>
<organism evidence="1 2">
    <name type="scientific">Bauhinia variegata</name>
    <name type="common">Purple orchid tree</name>
    <name type="synonym">Phanera variegata</name>
    <dbReference type="NCBI Taxonomy" id="167791"/>
    <lineage>
        <taxon>Eukaryota</taxon>
        <taxon>Viridiplantae</taxon>
        <taxon>Streptophyta</taxon>
        <taxon>Embryophyta</taxon>
        <taxon>Tracheophyta</taxon>
        <taxon>Spermatophyta</taxon>
        <taxon>Magnoliopsida</taxon>
        <taxon>eudicotyledons</taxon>
        <taxon>Gunneridae</taxon>
        <taxon>Pentapetalae</taxon>
        <taxon>rosids</taxon>
        <taxon>fabids</taxon>
        <taxon>Fabales</taxon>
        <taxon>Fabaceae</taxon>
        <taxon>Cercidoideae</taxon>
        <taxon>Cercideae</taxon>
        <taxon>Bauhiniinae</taxon>
        <taxon>Bauhinia</taxon>
    </lineage>
</organism>
<keyword evidence="2" id="KW-1185">Reference proteome</keyword>
<evidence type="ECO:0000313" key="2">
    <source>
        <dbReference type="Proteomes" id="UP000828941"/>
    </source>
</evidence>